<comment type="caution">
    <text evidence="1">The sequence shown here is derived from an EMBL/GenBank/DDBJ whole genome shotgun (WGS) entry which is preliminary data.</text>
</comment>
<keyword evidence="2" id="KW-1185">Reference proteome</keyword>
<dbReference type="EMBL" id="CM023487">
    <property type="protein sequence ID" value="KAH6926105.1"/>
    <property type="molecule type" value="Genomic_DNA"/>
</dbReference>
<proteinExistence type="predicted"/>
<gene>
    <name evidence="1" type="ORF">HPB50_014334</name>
</gene>
<protein>
    <submittedName>
        <fullName evidence="1">Uncharacterized protein</fullName>
    </submittedName>
</protein>
<sequence>MRDTEVIYGDYFDHLIPWYERRNDPNVFFVTYEDLKADTKGQVLKMADFFGEEYGAALREDDALLEKVLQSCSLDSMKQLFNDKPMERVKKIVQTATEKSASFEMLKDVPKQAAELHEGAGFVRKGIVGDWKNYFTQEQIKQTKEWIERKTERSDVMTLWQDCDIP</sequence>
<evidence type="ECO:0000313" key="1">
    <source>
        <dbReference type="EMBL" id="KAH6926105.1"/>
    </source>
</evidence>
<evidence type="ECO:0000313" key="2">
    <source>
        <dbReference type="Proteomes" id="UP000821845"/>
    </source>
</evidence>
<organism evidence="1 2">
    <name type="scientific">Hyalomma asiaticum</name>
    <name type="common">Tick</name>
    <dbReference type="NCBI Taxonomy" id="266040"/>
    <lineage>
        <taxon>Eukaryota</taxon>
        <taxon>Metazoa</taxon>
        <taxon>Ecdysozoa</taxon>
        <taxon>Arthropoda</taxon>
        <taxon>Chelicerata</taxon>
        <taxon>Arachnida</taxon>
        <taxon>Acari</taxon>
        <taxon>Parasitiformes</taxon>
        <taxon>Ixodida</taxon>
        <taxon>Ixodoidea</taxon>
        <taxon>Ixodidae</taxon>
        <taxon>Hyalomminae</taxon>
        <taxon>Hyalomma</taxon>
    </lineage>
</organism>
<accession>A0ACB7RV87</accession>
<dbReference type="Proteomes" id="UP000821845">
    <property type="component" value="Chromosome 7"/>
</dbReference>
<name>A0ACB7RV87_HYAAI</name>
<reference evidence="1" key="1">
    <citation type="submission" date="2020-05" db="EMBL/GenBank/DDBJ databases">
        <title>Large-scale comparative analyses of tick genomes elucidate their genetic diversity and vector capacities.</title>
        <authorList>
            <person name="Jia N."/>
            <person name="Wang J."/>
            <person name="Shi W."/>
            <person name="Du L."/>
            <person name="Sun Y."/>
            <person name="Zhan W."/>
            <person name="Jiang J."/>
            <person name="Wang Q."/>
            <person name="Zhang B."/>
            <person name="Ji P."/>
            <person name="Sakyi L.B."/>
            <person name="Cui X."/>
            <person name="Yuan T."/>
            <person name="Jiang B."/>
            <person name="Yang W."/>
            <person name="Lam T.T.-Y."/>
            <person name="Chang Q."/>
            <person name="Ding S."/>
            <person name="Wang X."/>
            <person name="Zhu J."/>
            <person name="Ruan X."/>
            <person name="Zhao L."/>
            <person name="Wei J."/>
            <person name="Que T."/>
            <person name="Du C."/>
            <person name="Cheng J."/>
            <person name="Dai P."/>
            <person name="Han X."/>
            <person name="Huang E."/>
            <person name="Gao Y."/>
            <person name="Liu J."/>
            <person name="Shao H."/>
            <person name="Ye R."/>
            <person name="Li L."/>
            <person name="Wei W."/>
            <person name="Wang X."/>
            <person name="Wang C."/>
            <person name="Yang T."/>
            <person name="Huo Q."/>
            <person name="Li W."/>
            <person name="Guo W."/>
            <person name="Chen H."/>
            <person name="Zhou L."/>
            <person name="Ni X."/>
            <person name="Tian J."/>
            <person name="Zhou Y."/>
            <person name="Sheng Y."/>
            <person name="Liu T."/>
            <person name="Pan Y."/>
            <person name="Xia L."/>
            <person name="Li J."/>
            <person name="Zhao F."/>
            <person name="Cao W."/>
        </authorList>
    </citation>
    <scope>NUCLEOTIDE SEQUENCE</scope>
    <source>
        <strain evidence="1">Hyas-2018</strain>
    </source>
</reference>